<dbReference type="AlphaFoldDB" id="A0A0D2JCB5"/>
<accession>A0A0D2JCB5</accession>
<keyword evidence="1" id="KW-1133">Transmembrane helix</keyword>
<protein>
    <submittedName>
        <fullName evidence="2">Uncharacterized protein</fullName>
    </submittedName>
</protein>
<evidence type="ECO:0000256" key="1">
    <source>
        <dbReference type="SAM" id="Phobius"/>
    </source>
</evidence>
<reference evidence="2 3" key="1">
    <citation type="submission" date="2013-11" db="EMBL/GenBank/DDBJ databases">
        <title>Metagenomic analysis of a methanogenic consortium involved in long chain n-alkane degradation.</title>
        <authorList>
            <person name="Davidova I.A."/>
            <person name="Callaghan A.V."/>
            <person name="Wawrik B."/>
            <person name="Pruitt S."/>
            <person name="Marks C."/>
            <person name="Duncan K.E."/>
            <person name="Suflita J.M."/>
        </authorList>
    </citation>
    <scope>NUCLEOTIDE SEQUENCE [LARGE SCALE GENOMIC DNA]</scope>
    <source>
        <strain evidence="2 3">SPR</strain>
    </source>
</reference>
<evidence type="ECO:0000313" key="2">
    <source>
        <dbReference type="EMBL" id="KIX13401.1"/>
    </source>
</evidence>
<keyword evidence="3" id="KW-1185">Reference proteome</keyword>
<name>A0A0D2JCB5_9BACT</name>
<keyword evidence="1" id="KW-0812">Transmembrane</keyword>
<dbReference type="Proteomes" id="UP000032233">
    <property type="component" value="Unassembled WGS sequence"/>
</dbReference>
<comment type="caution">
    <text evidence="2">The sequence shown here is derived from an EMBL/GenBank/DDBJ whole genome shotgun (WGS) entry which is preliminary data.</text>
</comment>
<keyword evidence="1" id="KW-0472">Membrane</keyword>
<gene>
    <name evidence="2" type="ORF">X474_13920</name>
</gene>
<sequence>MGKDINNILYSNSATGKTKKQISLFVTFILVWYLILNTGWIHGLIVLKKSL</sequence>
<dbReference type="EMBL" id="AZAC01000016">
    <property type="protein sequence ID" value="KIX13401.1"/>
    <property type="molecule type" value="Genomic_DNA"/>
</dbReference>
<dbReference type="STRING" id="1429043.X474_13920"/>
<organism evidence="2 3">
    <name type="scientific">Dethiosulfatarculus sandiegensis</name>
    <dbReference type="NCBI Taxonomy" id="1429043"/>
    <lineage>
        <taxon>Bacteria</taxon>
        <taxon>Pseudomonadati</taxon>
        <taxon>Thermodesulfobacteriota</taxon>
        <taxon>Desulfarculia</taxon>
        <taxon>Desulfarculales</taxon>
        <taxon>Desulfarculaceae</taxon>
        <taxon>Dethiosulfatarculus</taxon>
    </lineage>
</organism>
<dbReference type="InParanoid" id="A0A0D2JCB5"/>
<evidence type="ECO:0000313" key="3">
    <source>
        <dbReference type="Proteomes" id="UP000032233"/>
    </source>
</evidence>
<feature type="transmembrane region" description="Helical" evidence="1">
    <location>
        <begin position="22"/>
        <end position="47"/>
    </location>
</feature>
<proteinExistence type="predicted"/>